<dbReference type="EMBL" id="CP001737">
    <property type="protein sequence ID" value="ACV78625.1"/>
    <property type="molecule type" value="Genomic_DNA"/>
</dbReference>
<evidence type="ECO:0000256" key="5">
    <source>
        <dbReference type="ARBA" id="ARBA00022691"/>
    </source>
</evidence>
<dbReference type="eggNOG" id="COG1648">
    <property type="taxonomic scope" value="Bacteria"/>
</dbReference>
<keyword evidence="4 14" id="KW-0808">Transferase</keyword>
<dbReference type="InterPro" id="IPR006367">
    <property type="entry name" value="Sirohaem_synthase_N"/>
</dbReference>
<evidence type="ECO:0000256" key="9">
    <source>
        <dbReference type="ARBA" id="ARBA00023244"/>
    </source>
</evidence>
<evidence type="ECO:0000256" key="2">
    <source>
        <dbReference type="ARBA" id="ARBA00022573"/>
    </source>
</evidence>
<dbReference type="FunCoup" id="C8XJG0">
    <property type="interactions" value="126"/>
</dbReference>
<dbReference type="PANTHER" id="PTHR45790">
    <property type="entry name" value="SIROHEME SYNTHASE-RELATED"/>
    <property type="match status" value="1"/>
</dbReference>
<keyword evidence="8" id="KW-0456">Lyase</keyword>
<dbReference type="Gene3D" id="3.40.1010.10">
    <property type="entry name" value="Cobalt-precorrin-4 Transmethylase, Domain 1"/>
    <property type="match status" value="1"/>
</dbReference>
<keyword evidence="15" id="KW-1185">Reference proteome</keyword>
<evidence type="ECO:0000256" key="6">
    <source>
        <dbReference type="ARBA" id="ARBA00023002"/>
    </source>
</evidence>
<evidence type="ECO:0000256" key="12">
    <source>
        <dbReference type="PIRSR" id="PIRSR036426-1"/>
    </source>
</evidence>
<evidence type="ECO:0000256" key="3">
    <source>
        <dbReference type="ARBA" id="ARBA00022603"/>
    </source>
</evidence>
<protein>
    <submittedName>
        <fullName evidence="14">Uroporphyrin-III C-methyltransferase</fullName>
    </submittedName>
</protein>
<dbReference type="GO" id="GO:0043115">
    <property type="term" value="F:precorrin-2 dehydrogenase activity"/>
    <property type="evidence" value="ECO:0007669"/>
    <property type="project" value="UniProtKB-EC"/>
</dbReference>
<evidence type="ECO:0000256" key="1">
    <source>
        <dbReference type="ARBA" id="ARBA00005010"/>
    </source>
</evidence>
<reference evidence="15" key="1">
    <citation type="submission" date="2009-09" db="EMBL/GenBank/DDBJ databases">
        <title>The complete genome of Nakamurella multipartita DSM 44233.</title>
        <authorList>
            <consortium name="US DOE Joint Genome Institute (JGI-PGF)"/>
            <person name="Lucas S."/>
            <person name="Copeland A."/>
            <person name="Lapidus A."/>
            <person name="Glavina del Rio T."/>
            <person name="Dalin E."/>
            <person name="Tice H."/>
            <person name="Bruce D."/>
            <person name="Goodwin L."/>
            <person name="Pitluck S."/>
            <person name="Kyrpides N."/>
            <person name="Mavromatis K."/>
            <person name="Ivanova N."/>
            <person name="Ovchinnikova G."/>
            <person name="Sims D."/>
            <person name="Meincke L."/>
            <person name="Brettin T."/>
            <person name="Detter J.C."/>
            <person name="Han C."/>
            <person name="Larimer F."/>
            <person name="Land M."/>
            <person name="Hauser L."/>
            <person name="Markowitz V."/>
            <person name="Cheng J.-F."/>
            <person name="Hugenholtz P."/>
            <person name="Woyke T."/>
            <person name="Wu D."/>
            <person name="Klenk H.-P."/>
            <person name="Eisen J.A."/>
        </authorList>
    </citation>
    <scope>NUCLEOTIDE SEQUENCE [LARGE SCALE GENOMIC DNA]</scope>
    <source>
        <strain evidence="15">ATCC 700099 / DSM 44233 / CIP 104796 / JCM 9543 / NBRC 105858 / Y-104</strain>
    </source>
</reference>
<dbReference type="GO" id="GO:0009236">
    <property type="term" value="P:cobalamin biosynthetic process"/>
    <property type="evidence" value="ECO:0007669"/>
    <property type="project" value="UniProtKB-KW"/>
</dbReference>
<feature type="domain" description="Tetrapyrrole methylase" evidence="13">
    <location>
        <begin position="176"/>
        <end position="390"/>
    </location>
</feature>
<feature type="active site" description="Proton donor" evidence="12">
    <location>
        <position position="229"/>
    </location>
</feature>
<evidence type="ECO:0000313" key="14">
    <source>
        <dbReference type="EMBL" id="ACV78625.1"/>
    </source>
</evidence>
<sequence length="416" mass="42466">MSDHRSSDHCADAGLLPLHLAVRGRRVVVVGGGPVAARKVAGCLDAGADVLVVAPFACESIVADEAAGLLTWRCAEYTTGDLDGAWLVFAATGERATDDAVAADAEAARVFCVRADDAALGSARSAAVIRRDDVLVSVGSADAADPRRAVAVRDAITHGLDTGALPVRRQRGGPGRVVLVGGGPGDGDLLTLRGRRELAAADVVVIDRLAPRSVIDELGPGVLVLEVGKAPGRHPVPQPEINRLLVEHAQAGRRVVRLKGGDPFLFGRGGEEVAACREAGVEVSVIPGVTSAFAVPAAAGIPVTHRGQSRQVTVITGHDAVSPGGLPADLDWAALARGRGTLVVLMGVAALPTIRAGLLGAGMDPATPVAIVENGWTPAQRVTTGALDEIADRARERGVESPAVIVIGDVAGHARP</sequence>
<dbReference type="InterPro" id="IPR036291">
    <property type="entry name" value="NAD(P)-bd_dom_sf"/>
</dbReference>
<dbReference type="GO" id="GO:0019354">
    <property type="term" value="P:siroheme biosynthetic process"/>
    <property type="evidence" value="ECO:0007669"/>
    <property type="project" value="UniProtKB-UniPathway"/>
</dbReference>
<dbReference type="NCBIfam" id="NF004790">
    <property type="entry name" value="PRK06136.1"/>
    <property type="match status" value="1"/>
</dbReference>
<evidence type="ECO:0000256" key="11">
    <source>
        <dbReference type="ARBA" id="ARBA00047561"/>
    </source>
</evidence>
<dbReference type="InterPro" id="IPR035996">
    <property type="entry name" value="4pyrrol_Methylase_sf"/>
</dbReference>
<dbReference type="SUPFAM" id="SSF51735">
    <property type="entry name" value="NAD(P)-binding Rossmann-fold domains"/>
    <property type="match status" value="1"/>
</dbReference>
<dbReference type="KEGG" id="nml:Namu_2248"/>
<dbReference type="Gene3D" id="3.30.950.10">
    <property type="entry name" value="Methyltransferase, Cobalt-precorrin-4 Transmethylase, Domain 2"/>
    <property type="match status" value="1"/>
</dbReference>
<dbReference type="NCBIfam" id="TIGR01470">
    <property type="entry name" value="cysG_Nterm"/>
    <property type="match status" value="1"/>
</dbReference>
<dbReference type="InterPro" id="IPR012409">
    <property type="entry name" value="Sirohaem_synth"/>
</dbReference>
<dbReference type="FunFam" id="3.40.1010.10:FF:000001">
    <property type="entry name" value="Siroheme synthase"/>
    <property type="match status" value="1"/>
</dbReference>
<evidence type="ECO:0000256" key="7">
    <source>
        <dbReference type="ARBA" id="ARBA00023027"/>
    </source>
</evidence>
<feature type="active site" description="Proton acceptor" evidence="12">
    <location>
        <position position="207"/>
    </location>
</feature>
<dbReference type="GO" id="GO:0004851">
    <property type="term" value="F:uroporphyrin-III C-methyltransferase activity"/>
    <property type="evidence" value="ECO:0007669"/>
    <property type="project" value="InterPro"/>
</dbReference>
<evidence type="ECO:0000256" key="10">
    <source>
        <dbReference type="ARBA" id="ARBA00023268"/>
    </source>
</evidence>
<evidence type="ECO:0000259" key="13">
    <source>
        <dbReference type="Pfam" id="PF00590"/>
    </source>
</evidence>
<keyword evidence="7" id="KW-0520">NAD</keyword>
<name>C8XJG0_NAKMY</name>
<evidence type="ECO:0000256" key="4">
    <source>
        <dbReference type="ARBA" id="ARBA00022679"/>
    </source>
</evidence>
<dbReference type="PIRSF" id="PIRSF036426">
    <property type="entry name" value="Sirohaem_synth"/>
    <property type="match status" value="1"/>
</dbReference>
<reference evidence="14 15" key="2">
    <citation type="journal article" date="2010" name="Stand. Genomic Sci.">
        <title>Complete genome sequence of Nakamurella multipartita type strain (Y-104).</title>
        <authorList>
            <person name="Tice H."/>
            <person name="Mayilraj S."/>
            <person name="Sims D."/>
            <person name="Lapidus A."/>
            <person name="Nolan M."/>
            <person name="Lucas S."/>
            <person name="Glavina Del Rio T."/>
            <person name="Copeland A."/>
            <person name="Cheng J.F."/>
            <person name="Meincke L."/>
            <person name="Bruce D."/>
            <person name="Goodwin L."/>
            <person name="Pitluck S."/>
            <person name="Ivanova N."/>
            <person name="Mavromatis K."/>
            <person name="Ovchinnikova G."/>
            <person name="Pati A."/>
            <person name="Chen A."/>
            <person name="Palaniappan K."/>
            <person name="Land M."/>
            <person name="Hauser L."/>
            <person name="Chang Y.J."/>
            <person name="Jeffries C.D."/>
            <person name="Detter J.C."/>
            <person name="Brettin T."/>
            <person name="Rohde M."/>
            <person name="Goker M."/>
            <person name="Bristow J."/>
            <person name="Eisen J.A."/>
            <person name="Markowitz V."/>
            <person name="Hugenholtz P."/>
            <person name="Kyrpides N.C."/>
            <person name="Klenk H.P."/>
            <person name="Chen F."/>
        </authorList>
    </citation>
    <scope>NUCLEOTIDE SEQUENCE [LARGE SCALE GENOMIC DNA]</scope>
    <source>
        <strain evidence="15">ATCC 700099 / DSM 44233 / CIP 104796 / JCM 9543 / NBRC 105858 / Y-104</strain>
    </source>
</reference>
<dbReference type="Proteomes" id="UP000002218">
    <property type="component" value="Chromosome"/>
</dbReference>
<accession>C8XJG0</accession>
<keyword evidence="9" id="KW-0627">Porphyrin biosynthesis</keyword>
<dbReference type="InterPro" id="IPR006366">
    <property type="entry name" value="CobA/CysG_C"/>
</dbReference>
<comment type="pathway">
    <text evidence="1">Porphyrin-containing compound metabolism; siroheme biosynthesis; sirohydrochlorin from precorrin-2: step 1/1.</text>
</comment>
<gene>
    <name evidence="14" type="ordered locus">Namu_2248</name>
</gene>
<dbReference type="UniPathway" id="UPA00262">
    <property type="reaction ID" value="UER00222"/>
</dbReference>
<keyword evidence="3 14" id="KW-0489">Methyltransferase</keyword>
<dbReference type="NCBIfam" id="TIGR01469">
    <property type="entry name" value="cobA_cysG_Cterm"/>
    <property type="match status" value="1"/>
</dbReference>
<keyword evidence="2" id="KW-0169">Cobalamin biosynthesis</keyword>
<dbReference type="Gene3D" id="3.40.50.720">
    <property type="entry name" value="NAD(P)-binding Rossmann-like Domain"/>
    <property type="match status" value="1"/>
</dbReference>
<keyword evidence="5" id="KW-0949">S-adenosyl-L-methionine</keyword>
<dbReference type="InterPro" id="IPR050161">
    <property type="entry name" value="Siro_Cobalamin_biosynth"/>
</dbReference>
<organism evidence="14 15">
    <name type="scientific">Nakamurella multipartita (strain ATCC 700099 / DSM 44233 / CIP 104796 / JCM 9543 / NBRC 105858 / Y-104)</name>
    <name type="common">Microsphaera multipartita</name>
    <dbReference type="NCBI Taxonomy" id="479431"/>
    <lineage>
        <taxon>Bacteria</taxon>
        <taxon>Bacillati</taxon>
        <taxon>Actinomycetota</taxon>
        <taxon>Actinomycetes</taxon>
        <taxon>Nakamurellales</taxon>
        <taxon>Nakamurellaceae</taxon>
        <taxon>Nakamurella</taxon>
    </lineage>
</organism>
<proteinExistence type="predicted"/>
<dbReference type="RefSeq" id="WP_015747516.1">
    <property type="nucleotide sequence ID" value="NC_013235.1"/>
</dbReference>
<dbReference type="GO" id="GO:0032259">
    <property type="term" value="P:methylation"/>
    <property type="evidence" value="ECO:0007669"/>
    <property type="project" value="UniProtKB-KW"/>
</dbReference>
<dbReference type="CDD" id="cd11642">
    <property type="entry name" value="SUMT"/>
    <property type="match status" value="1"/>
</dbReference>
<dbReference type="HOGENOM" id="CLU_011276_1_0_11"/>
<dbReference type="Pfam" id="PF00590">
    <property type="entry name" value="TP_methylase"/>
    <property type="match status" value="1"/>
</dbReference>
<dbReference type="SUPFAM" id="SSF53790">
    <property type="entry name" value="Tetrapyrrole methylase"/>
    <property type="match status" value="1"/>
</dbReference>
<dbReference type="FunFam" id="3.30.950.10:FF:000001">
    <property type="entry name" value="Siroheme synthase"/>
    <property type="match status" value="1"/>
</dbReference>
<dbReference type="eggNOG" id="COG0007">
    <property type="taxonomic scope" value="Bacteria"/>
</dbReference>
<dbReference type="InterPro" id="IPR000878">
    <property type="entry name" value="4pyrrol_Mease"/>
</dbReference>
<dbReference type="PANTHER" id="PTHR45790:SF3">
    <property type="entry name" value="S-ADENOSYL-L-METHIONINE-DEPENDENT UROPORPHYRINOGEN III METHYLTRANSFERASE, CHLOROPLASTIC"/>
    <property type="match status" value="1"/>
</dbReference>
<evidence type="ECO:0000313" key="15">
    <source>
        <dbReference type="Proteomes" id="UP000002218"/>
    </source>
</evidence>
<dbReference type="AlphaFoldDB" id="C8XJG0"/>
<dbReference type="Pfam" id="PF13241">
    <property type="entry name" value="NAD_binding_7"/>
    <property type="match status" value="1"/>
</dbReference>
<comment type="catalytic activity">
    <reaction evidence="11">
        <text>precorrin-2 + NAD(+) = sirohydrochlorin + NADH + 2 H(+)</text>
        <dbReference type="Rhea" id="RHEA:15613"/>
        <dbReference type="ChEBI" id="CHEBI:15378"/>
        <dbReference type="ChEBI" id="CHEBI:57540"/>
        <dbReference type="ChEBI" id="CHEBI:57945"/>
        <dbReference type="ChEBI" id="CHEBI:58351"/>
        <dbReference type="ChEBI" id="CHEBI:58827"/>
        <dbReference type="EC" id="1.3.1.76"/>
    </reaction>
</comment>
<dbReference type="GO" id="GO:0051287">
    <property type="term" value="F:NAD binding"/>
    <property type="evidence" value="ECO:0007669"/>
    <property type="project" value="InterPro"/>
</dbReference>
<keyword evidence="6" id="KW-0560">Oxidoreductase</keyword>
<evidence type="ECO:0000256" key="8">
    <source>
        <dbReference type="ARBA" id="ARBA00023239"/>
    </source>
</evidence>
<keyword evidence="10" id="KW-0511">Multifunctional enzyme</keyword>
<dbReference type="GO" id="GO:0051266">
    <property type="term" value="F:sirohydrochlorin ferrochelatase activity"/>
    <property type="evidence" value="ECO:0007669"/>
    <property type="project" value="InterPro"/>
</dbReference>
<dbReference type="InParanoid" id="C8XJG0"/>
<dbReference type="InterPro" id="IPR014777">
    <property type="entry name" value="4pyrrole_Mease_sub1"/>
</dbReference>
<dbReference type="STRING" id="479431.Namu_2248"/>
<dbReference type="InterPro" id="IPR014776">
    <property type="entry name" value="4pyrrole_Mease_sub2"/>
</dbReference>